<dbReference type="SUPFAM" id="SSF63829">
    <property type="entry name" value="Calcium-dependent phosphotriesterase"/>
    <property type="match status" value="1"/>
</dbReference>
<dbReference type="Pfam" id="PF18962">
    <property type="entry name" value="Por_Secre_tail"/>
    <property type="match status" value="1"/>
</dbReference>
<dbReference type="InterPro" id="IPR026444">
    <property type="entry name" value="Secre_tail"/>
</dbReference>
<dbReference type="EMBL" id="FSRQ01000002">
    <property type="protein sequence ID" value="SIO20332.1"/>
    <property type="molecule type" value="Genomic_DNA"/>
</dbReference>
<sequence>MFKNLQSKIKRMGAGFGVLYIAVGLLNAQQWVDVGSAGSISTGGSSYNNLAIDVQGNYYVSYYDVSVTKGSVQKFNGTSWSYVGGNAGITTATATYNSLSLDTSGNVYYTNQWGYPNSGMEVRKFDGTSWSLLSLPFTDTTNYQASAVAPNGIPYVYASVGSGTVKRLVNGAWEQVGPTNIAGANPTHAEMVIGTNGKVYVCHIASGVRVFENNLTASSTDAWSLVGGASVGSAFTEGANATSDIAIGSDNTLYVIYSSTAANNRRLNVKKFDGTNWVQVGNADFGISNDLYNVSIAVTPSGKLYTVASGWAVNGGKNTVYEFDSANNTWTAFGGDFVSDGTALYNDLQYDAVNNTLVLTYSQNGVRVKRVQLPTTTPTCNNADPGMNPGDTSCVTFTYKGQQVTYTTVRGSDGKVWLQQNLGSRQVATSMADSESFGDLFQWGRWDDGHQNRNSATTTVPTINNPTGLSGITSFILGNNPAWWSTNASNDLWNGANTSAITSEVSVDPCKAIGAGWKLPSQADWVTVVSAEGMSSAANAFTSKLKLPAAGYRSQSSGGFTYVGERGYYWSGDVANSGGKYLYNSTALANPNSGGPRAQGQSIRCIKEVTTGLGTSDIKRNVIGIYPNPTNGILNIKTDSDIDKVNVTNVVGQKMNVQFSNNTINMQQLQKGVYIVELQLKNGQIISKKVIKN</sequence>
<organism evidence="3 4">
    <name type="scientific">Chryseobacterium scophthalmum</name>
    <dbReference type="NCBI Taxonomy" id="59733"/>
    <lineage>
        <taxon>Bacteria</taxon>
        <taxon>Pseudomonadati</taxon>
        <taxon>Bacteroidota</taxon>
        <taxon>Flavobacteriia</taxon>
        <taxon>Flavobacteriales</taxon>
        <taxon>Weeksellaceae</taxon>
        <taxon>Chryseobacterium group</taxon>
        <taxon>Chryseobacterium</taxon>
    </lineage>
</organism>
<dbReference type="RefSeq" id="WP_074230736.1">
    <property type="nucleotide sequence ID" value="NZ_FSRQ01000002.1"/>
</dbReference>
<dbReference type="AlphaFoldDB" id="A0A1N6HKP1"/>
<feature type="domain" description="Secretion system C-terminal sorting" evidence="2">
    <location>
        <begin position="625"/>
        <end position="691"/>
    </location>
</feature>
<dbReference type="OrthoDB" id="9805760at2"/>
<evidence type="ECO:0000313" key="4">
    <source>
        <dbReference type="Proteomes" id="UP000184782"/>
    </source>
</evidence>
<name>A0A1N6HKP1_9FLAO</name>
<gene>
    <name evidence="3" type="ORF">SAMN05421769_2614</name>
</gene>
<dbReference type="NCBIfam" id="TIGR04183">
    <property type="entry name" value="Por_Secre_tail"/>
    <property type="match status" value="1"/>
</dbReference>
<keyword evidence="1" id="KW-0732">Signal</keyword>
<evidence type="ECO:0000259" key="2">
    <source>
        <dbReference type="Pfam" id="PF18962"/>
    </source>
</evidence>
<dbReference type="Proteomes" id="UP000184782">
    <property type="component" value="Unassembled WGS sequence"/>
</dbReference>
<reference evidence="4" key="1">
    <citation type="submission" date="2016-12" db="EMBL/GenBank/DDBJ databases">
        <authorList>
            <person name="Varghese N."/>
            <person name="Submissions S."/>
        </authorList>
    </citation>
    <scope>NUCLEOTIDE SEQUENCE [LARGE SCALE GENOMIC DNA]</scope>
    <source>
        <strain evidence="4">DSM 16779</strain>
    </source>
</reference>
<dbReference type="STRING" id="59733.SAMN05421769_2614"/>
<protein>
    <submittedName>
        <fullName evidence="3">Major paralogous domain-containing protein/Por secretion system C-terminal sorting domain-containing protein</fullName>
    </submittedName>
</protein>
<proteinExistence type="predicted"/>
<evidence type="ECO:0000313" key="3">
    <source>
        <dbReference type="EMBL" id="SIO20332.1"/>
    </source>
</evidence>
<evidence type="ECO:0000256" key="1">
    <source>
        <dbReference type="ARBA" id="ARBA00022729"/>
    </source>
</evidence>
<accession>A0A1N6HKP1</accession>
<keyword evidence="4" id="KW-1185">Reference proteome</keyword>